<proteinExistence type="evidence at transcript level"/>
<accession>A0A023FZ18</accession>
<protein>
    <submittedName>
        <fullName evidence="1">Putative secreted protein</fullName>
    </submittedName>
</protein>
<evidence type="ECO:0000313" key="1">
    <source>
        <dbReference type="EMBL" id="JAC27121.1"/>
    </source>
</evidence>
<sequence>MTWTLAVCSILVSLLFVLAPLHVSLTVFKPSLRIHWQGRVACTGLINTSAHYFRNVKRSKEYIIFNNMRRTYSHQRLLLLMRNASKACMLQADLFC</sequence>
<dbReference type="AlphaFoldDB" id="A0A023FZ18"/>
<organism evidence="1">
    <name type="scientific">Amblyomma parvum</name>
    <name type="common">South American tick</name>
    <dbReference type="NCBI Taxonomy" id="251391"/>
    <lineage>
        <taxon>Eukaryota</taxon>
        <taxon>Metazoa</taxon>
        <taxon>Ecdysozoa</taxon>
        <taxon>Arthropoda</taxon>
        <taxon>Chelicerata</taxon>
        <taxon>Arachnida</taxon>
        <taxon>Acari</taxon>
        <taxon>Parasitiformes</taxon>
        <taxon>Ixodida</taxon>
        <taxon>Ixodoidea</taxon>
        <taxon>Ixodidae</taxon>
        <taxon>Amblyomminae</taxon>
        <taxon>Amblyomma</taxon>
    </lineage>
</organism>
<name>A0A023FZ18_AMBPA</name>
<reference evidence="1" key="1">
    <citation type="submission" date="2014-03" db="EMBL/GenBank/DDBJ databases">
        <title>The sialotranscriptome of Amblyomma triste, Amblyomma parvum and Amblyomma cajennense ticks, uncovered by 454-based RNA-seq.</title>
        <authorList>
            <person name="Garcia G.R."/>
            <person name="Gardinassi L.G."/>
            <person name="Ribeiro J.M."/>
            <person name="Anatrielo E."/>
            <person name="Ferreira B.R."/>
            <person name="Moreira H.N."/>
            <person name="Mafra C."/>
            <person name="Olegario M.M."/>
            <person name="Szabo P.J."/>
            <person name="Miranda-Santos I.K."/>
            <person name="Maruyama S.R."/>
        </authorList>
    </citation>
    <scope>NUCLEOTIDE SEQUENCE</scope>
    <source>
        <strain evidence="1">Araguapaz</strain>
        <tissue evidence="1">Salivary glands</tissue>
    </source>
</reference>
<dbReference type="EMBL" id="GBBL01000199">
    <property type="protein sequence ID" value="JAC27121.1"/>
    <property type="molecule type" value="mRNA"/>
</dbReference>